<organism evidence="6 7">
    <name type="scientific">Myceligenerans pegani</name>
    <dbReference type="NCBI Taxonomy" id="2776917"/>
    <lineage>
        <taxon>Bacteria</taxon>
        <taxon>Bacillati</taxon>
        <taxon>Actinomycetota</taxon>
        <taxon>Actinomycetes</taxon>
        <taxon>Micrococcales</taxon>
        <taxon>Promicromonosporaceae</taxon>
        <taxon>Myceligenerans</taxon>
    </lineage>
</organism>
<feature type="domain" description="RNA polymerase sigma-70" evidence="5">
    <location>
        <begin position="107"/>
        <end position="120"/>
    </location>
</feature>
<dbReference type="Pfam" id="PF04542">
    <property type="entry name" value="Sigma70_r2"/>
    <property type="match status" value="1"/>
</dbReference>
<keyword evidence="2" id="KW-0731">Sigma factor</keyword>
<proteinExistence type="predicted"/>
<keyword evidence="3" id="KW-0238">DNA-binding</keyword>
<keyword evidence="1" id="KW-0805">Transcription regulation</keyword>
<reference evidence="6 7" key="1">
    <citation type="submission" date="2020-10" db="EMBL/GenBank/DDBJ databases">
        <title>Myceligenerans pegani sp. nov., an endophytic actinomycete isolated from Peganum harmala L. in Xinjiang, China.</title>
        <authorList>
            <person name="Xin L."/>
        </authorList>
    </citation>
    <scope>NUCLEOTIDE SEQUENCE [LARGE SCALE GENOMIC DNA]</scope>
    <source>
        <strain evidence="6 7">TRM65318</strain>
    </source>
</reference>
<evidence type="ECO:0000256" key="1">
    <source>
        <dbReference type="ARBA" id="ARBA00023015"/>
    </source>
</evidence>
<gene>
    <name evidence="6" type="ORF">IHE71_08275</name>
</gene>
<sequence>MRTARSSRPRRSRSSGAHPALPLSYQEIIERTPSLDPAEEALLLERAALGTAAARTLARTAVSPSLRVDLEARVKAGQYAKERLVLAYLRIVPDVVSAYTGRLPFMDLVQEGNVGLVRAAENYDPAHGTFAAFAARWVRRSVVRAIAAGRRAEAPDGGSFHDGTPTAEQSVLRRRVRQALAHLDAVEAKVLEMRFGLVDGTTRTLEEISRRLGVTRERVQQILNEALIRLRDVVAPLPAVA</sequence>
<dbReference type="Proteomes" id="UP000625527">
    <property type="component" value="Unassembled WGS sequence"/>
</dbReference>
<dbReference type="SUPFAM" id="SSF88946">
    <property type="entry name" value="Sigma2 domain of RNA polymerase sigma factors"/>
    <property type="match status" value="1"/>
</dbReference>
<dbReference type="PANTHER" id="PTHR30603">
    <property type="entry name" value="RNA POLYMERASE SIGMA FACTOR RPO"/>
    <property type="match status" value="1"/>
</dbReference>
<accession>A0ABR9MWD4</accession>
<dbReference type="SUPFAM" id="SSF88659">
    <property type="entry name" value="Sigma3 and sigma4 domains of RNA polymerase sigma factors"/>
    <property type="match status" value="1"/>
</dbReference>
<dbReference type="Gene3D" id="1.20.120.1810">
    <property type="match status" value="1"/>
</dbReference>
<name>A0ABR9MWD4_9MICO</name>
<dbReference type="CDD" id="cd06171">
    <property type="entry name" value="Sigma70_r4"/>
    <property type="match status" value="1"/>
</dbReference>
<keyword evidence="7" id="KW-1185">Reference proteome</keyword>
<dbReference type="InterPro" id="IPR014284">
    <property type="entry name" value="RNA_pol_sigma-70_dom"/>
</dbReference>
<evidence type="ECO:0000313" key="6">
    <source>
        <dbReference type="EMBL" id="MBE1875704.1"/>
    </source>
</evidence>
<dbReference type="InterPro" id="IPR036388">
    <property type="entry name" value="WH-like_DNA-bd_sf"/>
</dbReference>
<evidence type="ECO:0000256" key="4">
    <source>
        <dbReference type="ARBA" id="ARBA00023163"/>
    </source>
</evidence>
<dbReference type="PANTHER" id="PTHR30603:SF67">
    <property type="entry name" value="RNA POLYMERASE SIGMA FACTOR RPOS"/>
    <property type="match status" value="1"/>
</dbReference>
<dbReference type="PROSITE" id="PS00715">
    <property type="entry name" value="SIGMA70_1"/>
    <property type="match status" value="1"/>
</dbReference>
<dbReference type="InterPro" id="IPR007627">
    <property type="entry name" value="RNA_pol_sigma70_r2"/>
</dbReference>
<keyword evidence="4" id="KW-0804">Transcription</keyword>
<evidence type="ECO:0000313" key="7">
    <source>
        <dbReference type="Proteomes" id="UP000625527"/>
    </source>
</evidence>
<dbReference type="NCBIfam" id="TIGR02937">
    <property type="entry name" value="sigma70-ECF"/>
    <property type="match status" value="1"/>
</dbReference>
<evidence type="ECO:0000259" key="5">
    <source>
        <dbReference type="PROSITE" id="PS00715"/>
    </source>
</evidence>
<protein>
    <submittedName>
        <fullName evidence="6">Sigma-70 family RNA polymerase sigma factor</fullName>
    </submittedName>
</protein>
<dbReference type="EMBL" id="JADAQT010000069">
    <property type="protein sequence ID" value="MBE1875704.1"/>
    <property type="molecule type" value="Genomic_DNA"/>
</dbReference>
<dbReference type="Gene3D" id="1.10.10.10">
    <property type="entry name" value="Winged helix-like DNA-binding domain superfamily/Winged helix DNA-binding domain"/>
    <property type="match status" value="1"/>
</dbReference>
<evidence type="ECO:0000256" key="2">
    <source>
        <dbReference type="ARBA" id="ARBA00023082"/>
    </source>
</evidence>
<dbReference type="InterPro" id="IPR013325">
    <property type="entry name" value="RNA_pol_sigma_r2"/>
</dbReference>
<dbReference type="InterPro" id="IPR013324">
    <property type="entry name" value="RNA_pol_sigma_r3/r4-like"/>
</dbReference>
<dbReference type="InterPro" id="IPR000943">
    <property type="entry name" value="RNA_pol_sigma70"/>
</dbReference>
<dbReference type="InterPro" id="IPR050239">
    <property type="entry name" value="Sigma-70_RNA_pol_init_factors"/>
</dbReference>
<evidence type="ECO:0000256" key="3">
    <source>
        <dbReference type="ARBA" id="ARBA00023125"/>
    </source>
</evidence>
<dbReference type="RefSeq" id="WP_192862278.1">
    <property type="nucleotide sequence ID" value="NZ_JADAQT010000069.1"/>
</dbReference>
<dbReference type="InterPro" id="IPR007630">
    <property type="entry name" value="RNA_pol_sigma70_r4"/>
</dbReference>
<comment type="caution">
    <text evidence="6">The sequence shown here is derived from an EMBL/GenBank/DDBJ whole genome shotgun (WGS) entry which is preliminary data.</text>
</comment>
<dbReference type="Pfam" id="PF04545">
    <property type="entry name" value="Sigma70_r4"/>
    <property type="match status" value="1"/>
</dbReference>